<keyword evidence="1" id="KW-0472">Membrane</keyword>
<feature type="transmembrane region" description="Helical" evidence="1">
    <location>
        <begin position="275"/>
        <end position="297"/>
    </location>
</feature>
<dbReference type="InterPro" id="IPR050879">
    <property type="entry name" value="Acyltransferase_3"/>
</dbReference>
<dbReference type="EMBL" id="OCMY01000001">
    <property type="protein sequence ID" value="SOD38872.1"/>
    <property type="molecule type" value="Genomic_DNA"/>
</dbReference>
<gene>
    <name evidence="3" type="ORF">SAMN06273570_3307</name>
</gene>
<keyword evidence="4" id="KW-1185">Reference proteome</keyword>
<feature type="transmembrane region" description="Helical" evidence="1">
    <location>
        <begin position="238"/>
        <end position="255"/>
    </location>
</feature>
<name>A0A286BXJ7_9GAMM</name>
<evidence type="ECO:0000259" key="2">
    <source>
        <dbReference type="Pfam" id="PF01757"/>
    </source>
</evidence>
<dbReference type="PANTHER" id="PTHR23028:SF134">
    <property type="entry name" value="PUTATIVE (AFU_ORTHOLOGUE AFUA_4G08520)-RELATED"/>
    <property type="match status" value="1"/>
</dbReference>
<dbReference type="Proteomes" id="UP000219271">
    <property type="component" value="Unassembled WGS sequence"/>
</dbReference>
<feature type="transmembrane region" description="Helical" evidence="1">
    <location>
        <begin position="12"/>
        <end position="34"/>
    </location>
</feature>
<accession>A0A286BXJ7</accession>
<dbReference type="AlphaFoldDB" id="A0A286BXJ7"/>
<dbReference type="OrthoDB" id="9767863at2"/>
<feature type="transmembrane region" description="Helical" evidence="1">
    <location>
        <begin position="106"/>
        <end position="124"/>
    </location>
</feature>
<keyword evidence="1" id="KW-1133">Transmembrane helix</keyword>
<keyword evidence="3" id="KW-0012">Acyltransferase</keyword>
<dbReference type="Pfam" id="PF01757">
    <property type="entry name" value="Acyl_transf_3"/>
    <property type="match status" value="1"/>
</dbReference>
<feature type="transmembrane region" description="Helical" evidence="1">
    <location>
        <begin position="344"/>
        <end position="365"/>
    </location>
</feature>
<keyword evidence="3" id="KW-0378">Hydrolase</keyword>
<organism evidence="3 4">
    <name type="scientific">Candidatus Pantoea floridensis</name>
    <dbReference type="NCBI Taxonomy" id="1938870"/>
    <lineage>
        <taxon>Bacteria</taxon>
        <taxon>Pseudomonadati</taxon>
        <taxon>Pseudomonadota</taxon>
        <taxon>Gammaproteobacteria</taxon>
        <taxon>Enterobacterales</taxon>
        <taxon>Erwiniaceae</taxon>
        <taxon>Pantoea</taxon>
    </lineage>
</organism>
<sequence>MQSYKASTKDEAADGLRGVASLSVFLCHFLISFYPLGFDKIYPNSAFDYANDGIISKILRLPLLSVFWNGTLAVSIFFVLSGYVLTKSFYETNESSILKSRIAKRYFRFCIPVLMSVLLSWVIIESGAGYWKDAAQISGSKWLGSFWNFEPSLIYALKDGLFDSIFLGHSIYTPTLWTMRIEIIGSFIVLSYVGLINKGIAEVIFLIISSLFICVIASDSAPYYLAFIAGFYINKCRMEISGSVKIIIILISIYLGSYDHTNNYSWIRSLFGDSIFTRNLMSVVSGFLIVFLMANGVMRTFFESKPMKYLGRISFSIYLVHFPIILSLSSFLYVKSHFIDKTPLLIFGIFIITLVAVIFFAHIFMKLFDESSTKLASILMK</sequence>
<proteinExistence type="predicted"/>
<feature type="transmembrane region" description="Helical" evidence="1">
    <location>
        <begin position="203"/>
        <end position="226"/>
    </location>
</feature>
<dbReference type="InterPro" id="IPR002656">
    <property type="entry name" value="Acyl_transf_3_dom"/>
</dbReference>
<dbReference type="PANTHER" id="PTHR23028">
    <property type="entry name" value="ACETYLTRANSFERASE"/>
    <property type="match status" value="1"/>
</dbReference>
<feature type="domain" description="Acyltransferase 3" evidence="2">
    <location>
        <begin position="12"/>
        <end position="359"/>
    </location>
</feature>
<dbReference type="RefSeq" id="WP_097096736.1">
    <property type="nucleotide sequence ID" value="NZ_OCMY01000001.1"/>
</dbReference>
<keyword evidence="3" id="KW-0808">Transferase</keyword>
<feature type="transmembrane region" description="Helical" evidence="1">
    <location>
        <begin position="66"/>
        <end position="85"/>
    </location>
</feature>
<protein>
    <submittedName>
        <fullName evidence="3">Peptidoglycan/LPS O-acetylase OafA/YrhL, contains acyltransferase and SGNH-hydrolase domains</fullName>
    </submittedName>
</protein>
<keyword evidence="1" id="KW-0812">Transmembrane</keyword>
<feature type="transmembrane region" description="Helical" evidence="1">
    <location>
        <begin position="179"/>
        <end position="197"/>
    </location>
</feature>
<evidence type="ECO:0000256" key="1">
    <source>
        <dbReference type="SAM" id="Phobius"/>
    </source>
</evidence>
<evidence type="ECO:0000313" key="3">
    <source>
        <dbReference type="EMBL" id="SOD38872.1"/>
    </source>
</evidence>
<evidence type="ECO:0000313" key="4">
    <source>
        <dbReference type="Proteomes" id="UP000219271"/>
    </source>
</evidence>
<reference evidence="4" key="1">
    <citation type="submission" date="2017-09" db="EMBL/GenBank/DDBJ databases">
        <authorList>
            <person name="Varghese N."/>
            <person name="Submissions S."/>
        </authorList>
    </citation>
    <scope>NUCLEOTIDE SEQUENCE [LARGE SCALE GENOMIC DNA]</scope>
    <source>
        <strain evidence="4">JKS000234</strain>
    </source>
</reference>
<dbReference type="GO" id="GO:0016747">
    <property type="term" value="F:acyltransferase activity, transferring groups other than amino-acyl groups"/>
    <property type="evidence" value="ECO:0007669"/>
    <property type="project" value="InterPro"/>
</dbReference>
<feature type="transmembrane region" description="Helical" evidence="1">
    <location>
        <begin position="309"/>
        <end position="332"/>
    </location>
</feature>
<dbReference type="GO" id="GO:0016787">
    <property type="term" value="F:hydrolase activity"/>
    <property type="evidence" value="ECO:0007669"/>
    <property type="project" value="UniProtKB-KW"/>
</dbReference>